<dbReference type="EC" id="2.7.11.1" evidence="1"/>
<keyword evidence="2" id="KW-0723">Serine/threonine-protein kinase</keyword>
<dbReference type="EMBL" id="BAABHK010000011">
    <property type="protein sequence ID" value="GAA4633009.1"/>
    <property type="molecule type" value="Genomic_DNA"/>
</dbReference>
<dbReference type="SMART" id="SM00220">
    <property type="entry name" value="S_TKc"/>
    <property type="match status" value="1"/>
</dbReference>
<dbReference type="InterPro" id="IPR008271">
    <property type="entry name" value="Ser/Thr_kinase_AS"/>
</dbReference>
<keyword evidence="6 8" id="KW-0067">ATP-binding</keyword>
<name>A0ABP8UN67_9ACTN</name>
<dbReference type="InterPro" id="IPR011659">
    <property type="entry name" value="WD40"/>
</dbReference>
<accession>A0ABP8UN67</accession>
<gene>
    <name evidence="11" type="ORF">GCM10023196_068840</name>
</gene>
<dbReference type="Gene3D" id="1.10.510.10">
    <property type="entry name" value="Transferase(Phosphotransferase) domain 1"/>
    <property type="match status" value="1"/>
</dbReference>
<dbReference type="PROSITE" id="PS00108">
    <property type="entry name" value="PROTEIN_KINASE_ST"/>
    <property type="match status" value="1"/>
</dbReference>
<feature type="compositionally biased region" description="Pro residues" evidence="9">
    <location>
        <begin position="309"/>
        <end position="324"/>
    </location>
</feature>
<dbReference type="SMART" id="SM00320">
    <property type="entry name" value="WD40"/>
    <property type="match status" value="6"/>
</dbReference>
<dbReference type="PROSITE" id="PS00107">
    <property type="entry name" value="PROTEIN_KINASE_ATP"/>
    <property type="match status" value="1"/>
</dbReference>
<evidence type="ECO:0000313" key="12">
    <source>
        <dbReference type="Proteomes" id="UP001501442"/>
    </source>
</evidence>
<keyword evidence="5" id="KW-0418">Kinase</keyword>
<dbReference type="Pfam" id="PF07676">
    <property type="entry name" value="PD40"/>
    <property type="match status" value="1"/>
</dbReference>
<comment type="caution">
    <text evidence="11">The sequence shown here is derived from an EMBL/GenBank/DDBJ whole genome shotgun (WGS) entry which is preliminary data.</text>
</comment>
<evidence type="ECO:0000256" key="2">
    <source>
        <dbReference type="ARBA" id="ARBA00022527"/>
    </source>
</evidence>
<dbReference type="Pfam" id="PF00400">
    <property type="entry name" value="WD40"/>
    <property type="match status" value="1"/>
</dbReference>
<evidence type="ECO:0000256" key="9">
    <source>
        <dbReference type="SAM" id="MobiDB-lite"/>
    </source>
</evidence>
<evidence type="ECO:0000256" key="1">
    <source>
        <dbReference type="ARBA" id="ARBA00012513"/>
    </source>
</evidence>
<evidence type="ECO:0000259" key="10">
    <source>
        <dbReference type="PROSITE" id="PS50011"/>
    </source>
</evidence>
<organism evidence="11 12">
    <name type="scientific">Actinoallomurus vinaceus</name>
    <dbReference type="NCBI Taxonomy" id="1080074"/>
    <lineage>
        <taxon>Bacteria</taxon>
        <taxon>Bacillati</taxon>
        <taxon>Actinomycetota</taxon>
        <taxon>Actinomycetes</taxon>
        <taxon>Streptosporangiales</taxon>
        <taxon>Thermomonosporaceae</taxon>
        <taxon>Actinoallomurus</taxon>
    </lineage>
</organism>
<dbReference type="PANTHER" id="PTHR43289">
    <property type="entry name" value="MITOGEN-ACTIVATED PROTEIN KINASE KINASE KINASE 20-RELATED"/>
    <property type="match status" value="1"/>
</dbReference>
<dbReference type="InterPro" id="IPR001680">
    <property type="entry name" value="WD40_rpt"/>
</dbReference>
<dbReference type="SUPFAM" id="SSF50998">
    <property type="entry name" value="Quinoprotein alcohol dehydrogenase-like"/>
    <property type="match status" value="1"/>
</dbReference>
<dbReference type="Gene3D" id="3.30.200.20">
    <property type="entry name" value="Phosphorylase Kinase, domain 1"/>
    <property type="match status" value="1"/>
</dbReference>
<feature type="region of interest" description="Disordered" evidence="9">
    <location>
        <begin position="382"/>
        <end position="420"/>
    </location>
</feature>
<dbReference type="Pfam" id="PF00069">
    <property type="entry name" value="Pkinase"/>
    <property type="match status" value="1"/>
</dbReference>
<feature type="binding site" evidence="8">
    <location>
        <position position="46"/>
    </location>
    <ligand>
        <name>ATP</name>
        <dbReference type="ChEBI" id="CHEBI:30616"/>
    </ligand>
</feature>
<dbReference type="Gene3D" id="2.130.10.10">
    <property type="entry name" value="YVTN repeat-like/Quinoprotein amine dehydrogenase"/>
    <property type="match status" value="2"/>
</dbReference>
<feature type="repeat" description="WD" evidence="7">
    <location>
        <begin position="499"/>
        <end position="534"/>
    </location>
</feature>
<dbReference type="SUPFAM" id="SSF56112">
    <property type="entry name" value="Protein kinase-like (PK-like)"/>
    <property type="match status" value="1"/>
</dbReference>
<keyword evidence="12" id="KW-1185">Reference proteome</keyword>
<dbReference type="InterPro" id="IPR000719">
    <property type="entry name" value="Prot_kinase_dom"/>
</dbReference>
<dbReference type="InterPro" id="IPR015943">
    <property type="entry name" value="WD40/YVTN_repeat-like_dom_sf"/>
</dbReference>
<evidence type="ECO:0000313" key="11">
    <source>
        <dbReference type="EMBL" id="GAA4633009.1"/>
    </source>
</evidence>
<feature type="domain" description="Protein kinase" evidence="10">
    <location>
        <begin position="17"/>
        <end position="273"/>
    </location>
</feature>
<keyword evidence="7" id="KW-0853">WD repeat</keyword>
<evidence type="ECO:0000256" key="8">
    <source>
        <dbReference type="PROSITE-ProRule" id="PRU10141"/>
    </source>
</evidence>
<keyword evidence="4 8" id="KW-0547">Nucleotide-binding</keyword>
<evidence type="ECO:0000256" key="5">
    <source>
        <dbReference type="ARBA" id="ARBA00022777"/>
    </source>
</evidence>
<sequence length="723" mass="76059">MVEGTPDGGQELVNGRYRLIETIGQGGMGTVWRGHDELLDREIAIKQVLFPSDLDDGERAELSALALREARATARLNHPGIVTIFDVIDADGAPTIVMELLEGRSLADILREEVRLPYQRVAEIGAAVLEALREAHAAGIVHRDLKPANILISDRRIVLTDFGVAQRVGERAEDFDDVLGTPAFMAPEQAENAAASPAADLWSLGAVLFNAVEGRPPFQGPDHATVLLTLLTQEAPALVNGGPLKPLIAALLIKDPDRRPTAEDTAERLAAILREDDDGASPASEKRAILPPGPGKVKSGGATASSTPAPAPAPLPKPAAPPGALPNRPHYVRPDGPRPHSVPALAPSQGAGRVLAGMVVAVLGFALLYSCAYFSSSGSPSGIGPSASDSFGGLPSAPASPPATSPEPTPTTPDTPTGFHAVAISPDGDTIAFGGSSGVVRLYGTTSHKLLRSLRPPEDSGEEISALAFSPDGRRIAIGRQYADEVQVWDFAKGEKYALSGFSDVLKVLRFSSDGRTLIAGGSKGTIGRWTMRTSAYRGGSISVPDGNDGCLGMAISPNGYVACGYGGDRSNGVLVWDTEKGRQVASWPGAEANAIALSPDGRTLAFDDRRFDDSLQVWDIASHREKHVLPVRVIASGDPLTFGPDGDTLAVPTVDVYRTPSVPVIQIWDVSAEKKVATFDGTQDLYDLAFSPDGAMLAGADNTDDGVLWKIRSGKKLASWRE</sequence>
<dbReference type="InterPro" id="IPR017441">
    <property type="entry name" value="Protein_kinase_ATP_BS"/>
</dbReference>
<dbReference type="InterPro" id="IPR011009">
    <property type="entry name" value="Kinase-like_dom_sf"/>
</dbReference>
<feature type="compositionally biased region" description="Low complexity" evidence="9">
    <location>
        <begin position="299"/>
        <end position="308"/>
    </location>
</feature>
<evidence type="ECO:0000256" key="4">
    <source>
        <dbReference type="ARBA" id="ARBA00022741"/>
    </source>
</evidence>
<dbReference type="PROSITE" id="PS50011">
    <property type="entry name" value="PROTEIN_KINASE_DOM"/>
    <property type="match status" value="1"/>
</dbReference>
<dbReference type="PANTHER" id="PTHR43289:SF6">
    <property type="entry name" value="SERINE_THREONINE-PROTEIN KINASE NEKL-3"/>
    <property type="match status" value="1"/>
</dbReference>
<feature type="region of interest" description="Disordered" evidence="9">
    <location>
        <begin position="273"/>
        <end position="345"/>
    </location>
</feature>
<feature type="compositionally biased region" description="Pro residues" evidence="9">
    <location>
        <begin position="398"/>
        <end position="413"/>
    </location>
</feature>
<dbReference type="PROSITE" id="PS50082">
    <property type="entry name" value="WD_REPEATS_2"/>
    <property type="match status" value="1"/>
</dbReference>
<evidence type="ECO:0000256" key="3">
    <source>
        <dbReference type="ARBA" id="ARBA00022679"/>
    </source>
</evidence>
<dbReference type="CDD" id="cd14014">
    <property type="entry name" value="STKc_PknB_like"/>
    <property type="match status" value="1"/>
</dbReference>
<dbReference type="Proteomes" id="UP001501442">
    <property type="component" value="Unassembled WGS sequence"/>
</dbReference>
<dbReference type="InterPro" id="IPR011047">
    <property type="entry name" value="Quinoprotein_ADH-like_sf"/>
</dbReference>
<proteinExistence type="predicted"/>
<protein>
    <recommendedName>
        <fullName evidence="1">non-specific serine/threonine protein kinase</fullName>
        <ecNumber evidence="1">2.7.11.1</ecNumber>
    </recommendedName>
</protein>
<evidence type="ECO:0000256" key="7">
    <source>
        <dbReference type="PROSITE-ProRule" id="PRU00221"/>
    </source>
</evidence>
<keyword evidence="3" id="KW-0808">Transferase</keyword>
<reference evidence="12" key="1">
    <citation type="journal article" date="2019" name="Int. J. Syst. Evol. Microbiol.">
        <title>The Global Catalogue of Microorganisms (GCM) 10K type strain sequencing project: providing services to taxonomists for standard genome sequencing and annotation.</title>
        <authorList>
            <consortium name="The Broad Institute Genomics Platform"/>
            <consortium name="The Broad Institute Genome Sequencing Center for Infectious Disease"/>
            <person name="Wu L."/>
            <person name="Ma J."/>
        </authorList>
    </citation>
    <scope>NUCLEOTIDE SEQUENCE [LARGE SCALE GENOMIC DNA]</scope>
    <source>
        <strain evidence="12">JCM 17939</strain>
    </source>
</reference>
<dbReference type="RefSeq" id="WP_345435997.1">
    <property type="nucleotide sequence ID" value="NZ_BAABHK010000011.1"/>
</dbReference>
<evidence type="ECO:0000256" key="6">
    <source>
        <dbReference type="ARBA" id="ARBA00022840"/>
    </source>
</evidence>